<name>A0A2G8RZW6_9APHY</name>
<feature type="compositionally biased region" description="Low complexity" evidence="1">
    <location>
        <begin position="707"/>
        <end position="724"/>
    </location>
</feature>
<feature type="compositionally biased region" description="Low complexity" evidence="1">
    <location>
        <begin position="98"/>
        <end position="107"/>
    </location>
</feature>
<keyword evidence="3" id="KW-1185">Reference proteome</keyword>
<reference evidence="2 3" key="1">
    <citation type="journal article" date="2015" name="Sci. Rep.">
        <title>Chromosome-level genome map provides insights into diverse defense mechanisms in the medicinal fungus Ganoderma sinense.</title>
        <authorList>
            <person name="Zhu Y."/>
            <person name="Xu J."/>
            <person name="Sun C."/>
            <person name="Zhou S."/>
            <person name="Xu H."/>
            <person name="Nelson D.R."/>
            <person name="Qian J."/>
            <person name="Song J."/>
            <person name="Luo H."/>
            <person name="Xiang L."/>
            <person name="Li Y."/>
            <person name="Xu Z."/>
            <person name="Ji A."/>
            <person name="Wang L."/>
            <person name="Lu S."/>
            <person name="Hayward A."/>
            <person name="Sun W."/>
            <person name="Li X."/>
            <person name="Schwartz D.C."/>
            <person name="Wang Y."/>
            <person name="Chen S."/>
        </authorList>
    </citation>
    <scope>NUCLEOTIDE SEQUENCE [LARGE SCALE GENOMIC DNA]</scope>
    <source>
        <strain evidence="2 3">ZZ0214-1</strain>
    </source>
</reference>
<feature type="region of interest" description="Disordered" evidence="1">
    <location>
        <begin position="653"/>
        <end position="863"/>
    </location>
</feature>
<feature type="compositionally biased region" description="Low complexity" evidence="1">
    <location>
        <begin position="758"/>
        <end position="768"/>
    </location>
</feature>
<sequence length="863" mass="92071">MSNTFGREGELLFLGEAKPMGPVEPDTINARNYASAAFLEVETQRERQARLAFERHSEANLINILMICGSFWAVWPYERSAFELDLPPRATSTAPTASDNHSSSSPDRSPPHKVPRTDKTPPRRPRLVHGTFFREQRKLGNDSDPKVLHDKDDPSGLSSPPSPPPDRRDLTWRPTPQEEPLEIDILWDHQPPKGRKAGKKAAKEPVAPAAIPSDTKKIVYHVLQLPNKDVLNPWFRRFLRETRDALVERDADSEGTVQSSWFDWHEGEKLTATDDGHAPGYVLPAAKSPSTDTAECEFVEVARADAPPELAGVVLSPSSQVAANALLSPILALSGNFGPAGSNWTPGPSRTPVPFQRFGYLAAEEDTVLPQAPEAGSADEESDTTPSPTPERRLLIPPPQRPRTREPSPTDLYTERKQQGPSTSRLHPGATASASAQPLPHQPSDDPASRPRRDTRSAGTGTPGDNASAEPPRNMHNYAPQAASTSTSTAPSRAVAGGSLPLPSTTDSRTRGHAVNPSYTYNADARADASAAAYVRARADARNADTIRIDAAAARARAAARYTQHHRDALQRSKTLWKLGVQAPSKPRPGPRLHAQRLPNGKPLPPGFFDESLADQELFFFIATPGGVDREQALLSTGISGQEARAIMRRFPQPAPEVPPATAAAEPAGPSAGSRAHRDGGGTATGVQPAAGSSSTAAAMPPPPLPTMTTTTLTTTTTTTTTLPGSAEGAPRRDRDRDRSDNTQDPRPPLPPLRAGPSTTTTSTMTTTAGPASRSRSHAGSRDRALPVAGAASSSSSSAGVRADNNNGHSSVERGGQQASLAGSNRPQPHPQRRHDPVAATGSQPSDTDPGGEGSSNRKRKDR</sequence>
<accession>A0A2G8RZW6</accession>
<feature type="compositionally biased region" description="Basic and acidic residues" evidence="1">
    <location>
        <begin position="403"/>
        <end position="418"/>
    </location>
</feature>
<feature type="compositionally biased region" description="Basic and acidic residues" evidence="1">
    <location>
        <begin position="443"/>
        <end position="456"/>
    </location>
</feature>
<organism evidence="2 3">
    <name type="scientific">Ganoderma sinense ZZ0214-1</name>
    <dbReference type="NCBI Taxonomy" id="1077348"/>
    <lineage>
        <taxon>Eukaryota</taxon>
        <taxon>Fungi</taxon>
        <taxon>Dikarya</taxon>
        <taxon>Basidiomycota</taxon>
        <taxon>Agaricomycotina</taxon>
        <taxon>Agaricomycetes</taxon>
        <taxon>Polyporales</taxon>
        <taxon>Polyporaceae</taxon>
        <taxon>Ganoderma</taxon>
    </lineage>
</organism>
<dbReference type="AlphaFoldDB" id="A0A2G8RZW6"/>
<evidence type="ECO:0000313" key="2">
    <source>
        <dbReference type="EMBL" id="PIL27037.1"/>
    </source>
</evidence>
<feature type="compositionally biased region" description="Low complexity" evidence="1">
    <location>
        <begin position="789"/>
        <end position="800"/>
    </location>
</feature>
<feature type="compositionally biased region" description="Basic and acidic residues" evidence="1">
    <location>
        <begin position="730"/>
        <end position="744"/>
    </location>
</feature>
<evidence type="ECO:0000256" key="1">
    <source>
        <dbReference type="SAM" id="MobiDB-lite"/>
    </source>
</evidence>
<dbReference type="Proteomes" id="UP000230002">
    <property type="component" value="Unassembled WGS sequence"/>
</dbReference>
<feature type="compositionally biased region" description="Low complexity" evidence="1">
    <location>
        <begin position="660"/>
        <end position="672"/>
    </location>
</feature>
<comment type="caution">
    <text evidence="2">The sequence shown here is derived from an EMBL/GenBank/DDBJ whole genome shotgun (WGS) entry which is preliminary data.</text>
</comment>
<feature type="region of interest" description="Disordered" evidence="1">
    <location>
        <begin position="88"/>
        <end position="183"/>
    </location>
</feature>
<proteinExistence type="predicted"/>
<dbReference type="EMBL" id="AYKW01000034">
    <property type="protein sequence ID" value="PIL27037.1"/>
    <property type="molecule type" value="Genomic_DNA"/>
</dbReference>
<evidence type="ECO:0000313" key="3">
    <source>
        <dbReference type="Proteomes" id="UP000230002"/>
    </source>
</evidence>
<feature type="region of interest" description="Disordered" evidence="1">
    <location>
        <begin position="371"/>
        <end position="517"/>
    </location>
</feature>
<protein>
    <submittedName>
        <fullName evidence="2">Uncharacterized protein</fullName>
    </submittedName>
</protein>
<gene>
    <name evidence="2" type="ORF">GSI_10176</name>
</gene>
<feature type="compositionally biased region" description="Basic and acidic residues" evidence="1">
    <location>
        <begin position="132"/>
        <end position="154"/>
    </location>
</feature>